<sequence>MCVLSKSEVREHGVGFAVKSTLLNTVELKCNGSERLLSLRLNTSIGHLTLISAYAPTLSSTPEAKQIARPQSDESKMCHPDLQIQFAESFERD</sequence>
<proteinExistence type="predicted"/>
<name>A0AAD8C545_BIOPF</name>
<organism evidence="1 2">
    <name type="scientific">Biomphalaria pfeifferi</name>
    <name type="common">Bloodfluke planorb</name>
    <name type="synonym">Freshwater snail</name>
    <dbReference type="NCBI Taxonomy" id="112525"/>
    <lineage>
        <taxon>Eukaryota</taxon>
        <taxon>Metazoa</taxon>
        <taxon>Spiralia</taxon>
        <taxon>Lophotrochozoa</taxon>
        <taxon>Mollusca</taxon>
        <taxon>Gastropoda</taxon>
        <taxon>Heterobranchia</taxon>
        <taxon>Euthyneura</taxon>
        <taxon>Panpulmonata</taxon>
        <taxon>Hygrophila</taxon>
        <taxon>Lymnaeoidea</taxon>
        <taxon>Planorbidae</taxon>
        <taxon>Biomphalaria</taxon>
    </lineage>
</organism>
<dbReference type="EMBL" id="JASAOG010000010">
    <property type="protein sequence ID" value="KAK0066433.1"/>
    <property type="molecule type" value="Genomic_DNA"/>
</dbReference>
<evidence type="ECO:0000313" key="1">
    <source>
        <dbReference type="EMBL" id="KAK0066433.1"/>
    </source>
</evidence>
<dbReference type="Proteomes" id="UP001233172">
    <property type="component" value="Unassembled WGS sequence"/>
</dbReference>
<keyword evidence="2" id="KW-1185">Reference proteome</keyword>
<accession>A0AAD8C545</accession>
<evidence type="ECO:0000313" key="2">
    <source>
        <dbReference type="Proteomes" id="UP001233172"/>
    </source>
</evidence>
<reference evidence="1" key="2">
    <citation type="submission" date="2023-04" db="EMBL/GenBank/DDBJ databases">
        <authorList>
            <person name="Bu L."/>
            <person name="Lu L."/>
            <person name="Laidemitt M.R."/>
            <person name="Zhang S.M."/>
            <person name="Mutuku M."/>
            <person name="Mkoji G."/>
            <person name="Steinauer M."/>
            <person name="Loker E.S."/>
        </authorList>
    </citation>
    <scope>NUCLEOTIDE SEQUENCE</scope>
    <source>
        <strain evidence="1">KasaAsao</strain>
        <tissue evidence="1">Whole Snail</tissue>
    </source>
</reference>
<dbReference type="AlphaFoldDB" id="A0AAD8C545"/>
<gene>
    <name evidence="1" type="ORF">Bpfe_003865</name>
</gene>
<protein>
    <submittedName>
        <fullName evidence="1">Craniofacial development protein 2</fullName>
    </submittedName>
</protein>
<reference evidence="1" key="1">
    <citation type="journal article" date="2023" name="PLoS Negl. Trop. Dis.">
        <title>A genome sequence for Biomphalaria pfeifferi, the major vector snail for the human-infecting parasite Schistosoma mansoni.</title>
        <authorList>
            <person name="Bu L."/>
            <person name="Lu L."/>
            <person name="Laidemitt M.R."/>
            <person name="Zhang S.M."/>
            <person name="Mutuku M."/>
            <person name="Mkoji G."/>
            <person name="Steinauer M."/>
            <person name="Loker E.S."/>
        </authorList>
    </citation>
    <scope>NUCLEOTIDE SEQUENCE</scope>
    <source>
        <strain evidence="1">KasaAsao</strain>
    </source>
</reference>
<comment type="caution">
    <text evidence="1">The sequence shown here is derived from an EMBL/GenBank/DDBJ whole genome shotgun (WGS) entry which is preliminary data.</text>
</comment>